<keyword evidence="5" id="KW-1185">Reference proteome</keyword>
<proteinExistence type="predicted"/>
<protein>
    <recommendedName>
        <fullName evidence="3">N-acetyltransferase domain-containing protein</fullName>
    </recommendedName>
</protein>
<keyword evidence="2" id="KW-0012">Acyltransferase</keyword>
<comment type="caution">
    <text evidence="4">The sequence shown here is derived from an EMBL/GenBank/DDBJ whole genome shotgun (WGS) entry which is preliminary data.</text>
</comment>
<sequence length="122" mass="12769">MADAGVAGRLDGYALATFGPCCDPEAAVALTAAGVDTDPIHELSKIYVRADAHGSGLAASLMEAAVVATRAAHGIGPVWLGTNDENLRARAFYRRHGFTQVGARTFVVGGNRETDVVMLRRS</sequence>
<dbReference type="Pfam" id="PF00583">
    <property type="entry name" value="Acetyltransf_1"/>
    <property type="match status" value="1"/>
</dbReference>
<dbReference type="PANTHER" id="PTHR43877:SF2">
    <property type="entry name" value="AMINOALKYLPHOSPHONATE N-ACETYLTRANSFERASE-RELATED"/>
    <property type="match status" value="1"/>
</dbReference>
<dbReference type="PANTHER" id="PTHR43877">
    <property type="entry name" value="AMINOALKYLPHOSPHONATE N-ACETYLTRANSFERASE-RELATED-RELATED"/>
    <property type="match status" value="1"/>
</dbReference>
<reference evidence="5" key="1">
    <citation type="journal article" date="2019" name="Int. J. Syst. Evol. Microbiol.">
        <title>The Global Catalogue of Microorganisms (GCM) 10K type strain sequencing project: providing services to taxonomists for standard genome sequencing and annotation.</title>
        <authorList>
            <consortium name="The Broad Institute Genomics Platform"/>
            <consortium name="The Broad Institute Genome Sequencing Center for Infectious Disease"/>
            <person name="Wu L."/>
            <person name="Ma J."/>
        </authorList>
    </citation>
    <scope>NUCLEOTIDE SEQUENCE [LARGE SCALE GENOMIC DNA]</scope>
    <source>
        <strain evidence="5">NBRC 112299</strain>
    </source>
</reference>
<evidence type="ECO:0000256" key="2">
    <source>
        <dbReference type="ARBA" id="ARBA00023315"/>
    </source>
</evidence>
<dbReference type="Gene3D" id="3.40.630.30">
    <property type="match status" value="1"/>
</dbReference>
<organism evidence="4 5">
    <name type="scientific">Demequina litorisediminis</name>
    <dbReference type="NCBI Taxonomy" id="1849022"/>
    <lineage>
        <taxon>Bacteria</taxon>
        <taxon>Bacillati</taxon>
        <taxon>Actinomycetota</taxon>
        <taxon>Actinomycetes</taxon>
        <taxon>Micrococcales</taxon>
        <taxon>Demequinaceae</taxon>
        <taxon>Demequina</taxon>
    </lineage>
</organism>
<evidence type="ECO:0000256" key="1">
    <source>
        <dbReference type="ARBA" id="ARBA00022679"/>
    </source>
</evidence>
<evidence type="ECO:0000313" key="4">
    <source>
        <dbReference type="EMBL" id="GMA35822.1"/>
    </source>
</evidence>
<dbReference type="EMBL" id="BSUN01000001">
    <property type="protein sequence ID" value="GMA35822.1"/>
    <property type="molecule type" value="Genomic_DNA"/>
</dbReference>
<feature type="domain" description="N-acetyltransferase" evidence="3">
    <location>
        <begin position="1"/>
        <end position="122"/>
    </location>
</feature>
<accession>A0ABQ6IF92</accession>
<dbReference type="Proteomes" id="UP001157125">
    <property type="component" value="Unassembled WGS sequence"/>
</dbReference>
<dbReference type="RefSeq" id="WP_284328215.1">
    <property type="nucleotide sequence ID" value="NZ_BSUN01000001.1"/>
</dbReference>
<gene>
    <name evidence="4" type="ORF">GCM10025876_20260</name>
</gene>
<dbReference type="SUPFAM" id="SSF55729">
    <property type="entry name" value="Acyl-CoA N-acyltransferases (Nat)"/>
    <property type="match status" value="1"/>
</dbReference>
<dbReference type="PROSITE" id="PS51186">
    <property type="entry name" value="GNAT"/>
    <property type="match status" value="1"/>
</dbReference>
<keyword evidence="1" id="KW-0808">Transferase</keyword>
<dbReference type="InterPro" id="IPR000182">
    <property type="entry name" value="GNAT_dom"/>
</dbReference>
<dbReference type="InterPro" id="IPR050832">
    <property type="entry name" value="Bact_Acetyltransf"/>
</dbReference>
<dbReference type="InterPro" id="IPR016181">
    <property type="entry name" value="Acyl_CoA_acyltransferase"/>
</dbReference>
<evidence type="ECO:0000313" key="5">
    <source>
        <dbReference type="Proteomes" id="UP001157125"/>
    </source>
</evidence>
<evidence type="ECO:0000259" key="3">
    <source>
        <dbReference type="PROSITE" id="PS51186"/>
    </source>
</evidence>
<name>A0ABQ6IF92_9MICO</name>